<proteinExistence type="predicted"/>
<evidence type="ECO:0000313" key="2">
    <source>
        <dbReference type="Proteomes" id="UP000077202"/>
    </source>
</evidence>
<name>A0A176VKP2_MARPO</name>
<sequence>MDVAATLVDSLTGGWTPEASQASKWFRDQAWNRGLEASGHQGNLSVARLSSSRAQYENLMRPQISVQ</sequence>
<keyword evidence="2" id="KW-1185">Reference proteome</keyword>
<dbReference type="AlphaFoldDB" id="A0A176VKP2"/>
<dbReference type="Proteomes" id="UP000077202">
    <property type="component" value="Unassembled WGS sequence"/>
</dbReference>
<reference evidence="1" key="1">
    <citation type="submission" date="2016-03" db="EMBL/GenBank/DDBJ databases">
        <title>Mechanisms controlling the formation of the plant cell surface in tip-growing cells are functionally conserved among land plants.</title>
        <authorList>
            <person name="Honkanen S."/>
            <person name="Jones V.A."/>
            <person name="Morieri G."/>
            <person name="Champion C."/>
            <person name="Hetherington A.J."/>
            <person name="Kelly S."/>
            <person name="Saint-Marcoux D."/>
            <person name="Proust H."/>
            <person name="Prescott H."/>
            <person name="Dolan L."/>
        </authorList>
    </citation>
    <scope>NUCLEOTIDE SEQUENCE [LARGE SCALE GENOMIC DNA]</scope>
    <source>
        <tissue evidence="1">Whole gametophyte</tissue>
    </source>
</reference>
<comment type="caution">
    <text evidence="1">The sequence shown here is derived from an EMBL/GenBank/DDBJ whole genome shotgun (WGS) entry which is preliminary data.</text>
</comment>
<dbReference type="EMBL" id="LVLJ01003561">
    <property type="protein sequence ID" value="OAE20902.1"/>
    <property type="molecule type" value="Genomic_DNA"/>
</dbReference>
<organism evidence="1 2">
    <name type="scientific">Marchantia polymorpha subsp. ruderalis</name>
    <dbReference type="NCBI Taxonomy" id="1480154"/>
    <lineage>
        <taxon>Eukaryota</taxon>
        <taxon>Viridiplantae</taxon>
        <taxon>Streptophyta</taxon>
        <taxon>Embryophyta</taxon>
        <taxon>Marchantiophyta</taxon>
        <taxon>Marchantiopsida</taxon>
        <taxon>Marchantiidae</taxon>
        <taxon>Marchantiales</taxon>
        <taxon>Marchantiaceae</taxon>
        <taxon>Marchantia</taxon>
    </lineage>
</organism>
<accession>A0A176VKP2</accession>
<evidence type="ECO:0000313" key="1">
    <source>
        <dbReference type="EMBL" id="OAE20902.1"/>
    </source>
</evidence>
<gene>
    <name evidence="1" type="ORF">AXG93_3256s1490</name>
</gene>
<protein>
    <submittedName>
        <fullName evidence="1">Uncharacterized protein</fullName>
    </submittedName>
</protein>